<evidence type="ECO:0000313" key="2">
    <source>
        <dbReference type="Proteomes" id="UP001152622"/>
    </source>
</evidence>
<comment type="caution">
    <text evidence="1">The sequence shown here is derived from an EMBL/GenBank/DDBJ whole genome shotgun (WGS) entry which is preliminary data.</text>
</comment>
<dbReference type="OrthoDB" id="10571069at2759"/>
<sequence length="94" mass="10396">MVKFADDTTLVGLITKDDETHYRKEVDLLTTCLEEDELTDAANVDLTENELIIGAFEFAPGWRSDTVGWLNAAENGTVGSWRAWQQSAPVAPPQ</sequence>
<dbReference type="Proteomes" id="UP001152622">
    <property type="component" value="Chromosome 6"/>
</dbReference>
<protein>
    <recommendedName>
        <fullName evidence="3">Reverse transcriptase domain-containing protein</fullName>
    </recommendedName>
</protein>
<evidence type="ECO:0000313" key="1">
    <source>
        <dbReference type="EMBL" id="KAJ8357124.1"/>
    </source>
</evidence>
<gene>
    <name evidence="1" type="ORF">SKAU_G00199180</name>
</gene>
<proteinExistence type="predicted"/>
<reference evidence="1" key="1">
    <citation type="journal article" date="2023" name="Science">
        <title>Genome structures resolve the early diversification of teleost fishes.</title>
        <authorList>
            <person name="Parey E."/>
            <person name="Louis A."/>
            <person name="Montfort J."/>
            <person name="Bouchez O."/>
            <person name="Roques C."/>
            <person name="Iampietro C."/>
            <person name="Lluch J."/>
            <person name="Castinel A."/>
            <person name="Donnadieu C."/>
            <person name="Desvignes T."/>
            <person name="Floi Bucao C."/>
            <person name="Jouanno E."/>
            <person name="Wen M."/>
            <person name="Mejri S."/>
            <person name="Dirks R."/>
            <person name="Jansen H."/>
            <person name="Henkel C."/>
            <person name="Chen W.J."/>
            <person name="Zahm M."/>
            <person name="Cabau C."/>
            <person name="Klopp C."/>
            <person name="Thompson A.W."/>
            <person name="Robinson-Rechavi M."/>
            <person name="Braasch I."/>
            <person name="Lecointre G."/>
            <person name="Bobe J."/>
            <person name="Postlethwait J.H."/>
            <person name="Berthelot C."/>
            <person name="Roest Crollius H."/>
            <person name="Guiguen Y."/>
        </authorList>
    </citation>
    <scope>NUCLEOTIDE SEQUENCE</scope>
    <source>
        <strain evidence="1">WJC10195</strain>
    </source>
</reference>
<organism evidence="1 2">
    <name type="scientific">Synaphobranchus kaupii</name>
    <name type="common">Kaup's arrowtooth eel</name>
    <dbReference type="NCBI Taxonomy" id="118154"/>
    <lineage>
        <taxon>Eukaryota</taxon>
        <taxon>Metazoa</taxon>
        <taxon>Chordata</taxon>
        <taxon>Craniata</taxon>
        <taxon>Vertebrata</taxon>
        <taxon>Euteleostomi</taxon>
        <taxon>Actinopterygii</taxon>
        <taxon>Neopterygii</taxon>
        <taxon>Teleostei</taxon>
        <taxon>Anguilliformes</taxon>
        <taxon>Synaphobranchidae</taxon>
        <taxon>Synaphobranchus</taxon>
    </lineage>
</organism>
<dbReference type="AlphaFoldDB" id="A0A9Q1FF66"/>
<evidence type="ECO:0008006" key="3">
    <source>
        <dbReference type="Google" id="ProtNLM"/>
    </source>
</evidence>
<keyword evidence="2" id="KW-1185">Reference proteome</keyword>
<accession>A0A9Q1FF66</accession>
<dbReference type="EMBL" id="JAINUF010000006">
    <property type="protein sequence ID" value="KAJ8357124.1"/>
    <property type="molecule type" value="Genomic_DNA"/>
</dbReference>
<name>A0A9Q1FF66_SYNKA</name>